<dbReference type="InterPro" id="IPR008978">
    <property type="entry name" value="HSP20-like_chaperone"/>
</dbReference>
<comment type="caution">
    <text evidence="3">The sequence shown here is derived from an EMBL/GenBank/DDBJ whole genome shotgun (WGS) entry which is preliminary data.</text>
</comment>
<gene>
    <name evidence="3" type="ORF">BIW11_04521</name>
</gene>
<dbReference type="GO" id="GO:0009408">
    <property type="term" value="P:response to heat"/>
    <property type="evidence" value="ECO:0007669"/>
    <property type="project" value="TreeGrafter"/>
</dbReference>
<keyword evidence="1" id="KW-0346">Stress response</keyword>
<dbReference type="Gene3D" id="2.60.40.790">
    <property type="match status" value="2"/>
</dbReference>
<dbReference type="GO" id="GO:0005634">
    <property type="term" value="C:nucleus"/>
    <property type="evidence" value="ECO:0007669"/>
    <property type="project" value="TreeGrafter"/>
</dbReference>
<dbReference type="GO" id="GO:0051082">
    <property type="term" value="F:unfolded protein binding"/>
    <property type="evidence" value="ECO:0007669"/>
    <property type="project" value="TreeGrafter"/>
</dbReference>
<evidence type="ECO:0000313" key="3">
    <source>
        <dbReference type="EMBL" id="OQR68649.1"/>
    </source>
</evidence>
<keyword evidence="4" id="KW-1185">Reference proteome</keyword>
<dbReference type="InterPro" id="IPR001436">
    <property type="entry name" value="Alpha-crystallin/sHSP_animal"/>
</dbReference>
<feature type="domain" description="SHSP" evidence="2">
    <location>
        <begin position="69"/>
        <end position="140"/>
    </location>
</feature>
<dbReference type="GO" id="GO:0005737">
    <property type="term" value="C:cytoplasm"/>
    <property type="evidence" value="ECO:0007669"/>
    <property type="project" value="TreeGrafter"/>
</dbReference>
<dbReference type="PANTHER" id="PTHR45640">
    <property type="entry name" value="HEAT SHOCK PROTEIN HSP-12.2-RELATED"/>
    <property type="match status" value="1"/>
</dbReference>
<reference evidence="3 4" key="1">
    <citation type="journal article" date="2017" name="Gigascience">
        <title>Draft genome of the honey bee ectoparasitic mite, Tropilaelaps mercedesae, is shaped by the parasitic life history.</title>
        <authorList>
            <person name="Dong X."/>
            <person name="Armstrong S.D."/>
            <person name="Xia D."/>
            <person name="Makepeace B.L."/>
            <person name="Darby A.C."/>
            <person name="Kadowaki T."/>
        </authorList>
    </citation>
    <scope>NUCLEOTIDE SEQUENCE [LARGE SCALE GENOMIC DNA]</scope>
    <source>
        <strain evidence="3">Wuxi-XJTLU</strain>
    </source>
</reference>
<name>A0A1V9X4V9_9ACAR</name>
<protein>
    <recommendedName>
        <fullName evidence="2">SHSP domain-containing protein</fullName>
    </recommendedName>
</protein>
<dbReference type="SUPFAM" id="SSF49764">
    <property type="entry name" value="HSP20-like chaperones"/>
    <property type="match status" value="2"/>
</dbReference>
<organism evidence="3 4">
    <name type="scientific">Tropilaelaps mercedesae</name>
    <dbReference type="NCBI Taxonomy" id="418985"/>
    <lineage>
        <taxon>Eukaryota</taxon>
        <taxon>Metazoa</taxon>
        <taxon>Ecdysozoa</taxon>
        <taxon>Arthropoda</taxon>
        <taxon>Chelicerata</taxon>
        <taxon>Arachnida</taxon>
        <taxon>Acari</taxon>
        <taxon>Parasitiformes</taxon>
        <taxon>Mesostigmata</taxon>
        <taxon>Gamasina</taxon>
        <taxon>Dermanyssoidea</taxon>
        <taxon>Laelapidae</taxon>
        <taxon>Tropilaelaps</taxon>
    </lineage>
</organism>
<feature type="domain" description="SHSP" evidence="2">
    <location>
        <begin position="268"/>
        <end position="339"/>
    </location>
</feature>
<dbReference type="Pfam" id="PF00011">
    <property type="entry name" value="HSP20"/>
    <property type="match status" value="2"/>
</dbReference>
<dbReference type="STRING" id="418985.A0A1V9X4V9"/>
<dbReference type="InParanoid" id="A0A1V9X4V9"/>
<evidence type="ECO:0000259" key="2">
    <source>
        <dbReference type="Pfam" id="PF00011"/>
    </source>
</evidence>
<sequence>MSRLEEDLFRHRFFDMPNPSPVIFDPQRRSRLFDALFSFDDVSTLPSFHINPTKNQVECQVPTGCGDFFRPEDVELNVNGRIVELKARREQKFPDGHSYVVREVGQLMTVPENADIDRLQAELAPNGKLMISAPLLTPASALESPKPDGPVPIKINQQPDNLCSRCRCSASNGDRRPAHWPPFDSVGPTSIVGWFNNQVSRLQDDLFRHRFFDMPNANQVFFDPQRRSRLFDALFSPTDEYATLPEFHTNPTTNQVECQLPTGCGDFFRPEDVVVNVTGRNVEFKARREQKSDDGHSYTVREVRRMVSVPENADVDRLQAEFSPNGKLTISAPLLTPPEAIEPLKSKGPVPIKINRL</sequence>
<dbReference type="CDD" id="cd06526">
    <property type="entry name" value="metazoan_ACD"/>
    <property type="match status" value="2"/>
</dbReference>
<evidence type="ECO:0000313" key="4">
    <source>
        <dbReference type="Proteomes" id="UP000192247"/>
    </source>
</evidence>
<dbReference type="PANTHER" id="PTHR45640:SF13">
    <property type="entry name" value="HEAT SHOCK PROTEIN 22-RELATED"/>
    <property type="match status" value="1"/>
</dbReference>
<dbReference type="OrthoDB" id="6508395at2759"/>
<dbReference type="GO" id="GO:0042026">
    <property type="term" value="P:protein refolding"/>
    <property type="evidence" value="ECO:0007669"/>
    <property type="project" value="TreeGrafter"/>
</dbReference>
<dbReference type="Proteomes" id="UP000192247">
    <property type="component" value="Unassembled WGS sequence"/>
</dbReference>
<dbReference type="EMBL" id="MNPL01023924">
    <property type="protein sequence ID" value="OQR68649.1"/>
    <property type="molecule type" value="Genomic_DNA"/>
</dbReference>
<accession>A0A1V9X4V9</accession>
<evidence type="ECO:0000256" key="1">
    <source>
        <dbReference type="ARBA" id="ARBA00023016"/>
    </source>
</evidence>
<dbReference type="InterPro" id="IPR002068">
    <property type="entry name" value="A-crystallin/Hsp20_dom"/>
</dbReference>
<dbReference type="AlphaFoldDB" id="A0A1V9X4V9"/>
<proteinExistence type="predicted"/>